<dbReference type="Gene3D" id="3.90.960.10">
    <property type="entry name" value="YbaK/aminoacyl-tRNA synthetase-associated domain"/>
    <property type="match status" value="1"/>
</dbReference>
<dbReference type="InterPro" id="IPR007214">
    <property type="entry name" value="YbaK/aa-tRNA-synth-assoc-dom"/>
</dbReference>
<keyword evidence="3" id="KW-1185">Reference proteome</keyword>
<dbReference type="RefSeq" id="WP_168484880.1">
    <property type="nucleotide sequence ID" value="NZ_JAAZSQ010000002.1"/>
</dbReference>
<dbReference type="GO" id="GO:0002161">
    <property type="term" value="F:aminoacyl-tRNA deacylase activity"/>
    <property type="evidence" value="ECO:0007669"/>
    <property type="project" value="InterPro"/>
</dbReference>
<dbReference type="InterPro" id="IPR036754">
    <property type="entry name" value="YbaK/aa-tRNA-synt-asso_dom_sf"/>
</dbReference>
<name>A0A7X6K4W1_9MICC</name>
<protein>
    <submittedName>
        <fullName evidence="2">YbaK/EbsC family protein</fullName>
    </submittedName>
</protein>
<sequence length="162" mass="17063">MSTHQVPPPGRERFLADARARGLAVDVVERPAARSLAEAAALLGLHPEDLVKSLVVRHKDGSFLFALVPGGRQISWPKLRALLGVNRLSLPPAEVAFEATGYRRGTITPLGSTTAWPVYVDASIPGRRISLGAGEHGWAAFVDADALVGALGATVADISDPE</sequence>
<dbReference type="PANTHER" id="PTHR30411:SF1">
    <property type="entry name" value="CYTOPLASMIC PROTEIN"/>
    <property type="match status" value="1"/>
</dbReference>
<evidence type="ECO:0000313" key="3">
    <source>
        <dbReference type="Proteomes" id="UP000544090"/>
    </source>
</evidence>
<comment type="caution">
    <text evidence="2">The sequence shown here is derived from an EMBL/GenBank/DDBJ whole genome shotgun (WGS) entry which is preliminary data.</text>
</comment>
<dbReference type="Pfam" id="PF04073">
    <property type="entry name" value="tRNA_edit"/>
    <property type="match status" value="1"/>
</dbReference>
<dbReference type="CDD" id="cd04332">
    <property type="entry name" value="YbaK_like"/>
    <property type="match status" value="1"/>
</dbReference>
<evidence type="ECO:0000313" key="2">
    <source>
        <dbReference type="EMBL" id="NKX53544.1"/>
    </source>
</evidence>
<dbReference type="AlphaFoldDB" id="A0A7X6K4W1"/>
<dbReference type="PANTHER" id="PTHR30411">
    <property type="entry name" value="CYTOPLASMIC PROTEIN"/>
    <property type="match status" value="1"/>
</dbReference>
<evidence type="ECO:0000259" key="1">
    <source>
        <dbReference type="Pfam" id="PF04073"/>
    </source>
</evidence>
<dbReference type="SUPFAM" id="SSF55826">
    <property type="entry name" value="YbaK/ProRS associated domain"/>
    <property type="match status" value="1"/>
</dbReference>
<accession>A0A7X6K4W1</accession>
<proteinExistence type="predicted"/>
<dbReference type="Proteomes" id="UP000544090">
    <property type="component" value="Unassembled WGS sequence"/>
</dbReference>
<gene>
    <name evidence="2" type="ORF">HGG74_03115</name>
</gene>
<feature type="domain" description="YbaK/aminoacyl-tRNA synthetase-associated" evidence="1">
    <location>
        <begin position="31"/>
        <end position="146"/>
    </location>
</feature>
<organism evidence="2 3">
    <name type="scientific">Arthrobacter mobilis</name>
    <dbReference type="NCBI Taxonomy" id="2724944"/>
    <lineage>
        <taxon>Bacteria</taxon>
        <taxon>Bacillati</taxon>
        <taxon>Actinomycetota</taxon>
        <taxon>Actinomycetes</taxon>
        <taxon>Micrococcales</taxon>
        <taxon>Micrococcaceae</taxon>
        <taxon>Arthrobacter</taxon>
    </lineage>
</organism>
<dbReference type="EMBL" id="JAAZSQ010000002">
    <property type="protein sequence ID" value="NKX53544.1"/>
    <property type="molecule type" value="Genomic_DNA"/>
</dbReference>
<reference evidence="2 3" key="1">
    <citation type="submission" date="2020-04" db="EMBL/GenBank/DDBJ databases">
        <title>Arthrobacter sp. nov.</title>
        <authorList>
            <person name="Liu S."/>
        </authorList>
    </citation>
    <scope>NUCLEOTIDE SEQUENCE [LARGE SCALE GENOMIC DNA]</scope>
    <source>
        <strain evidence="2 3">E918</strain>
    </source>
</reference>